<evidence type="ECO:0000256" key="5">
    <source>
        <dbReference type="ARBA" id="ARBA00024993"/>
    </source>
</evidence>
<comment type="function">
    <text evidence="5">Catalyzes the reversible hydration of carbon dioxide to form bicarbonate.</text>
</comment>
<evidence type="ECO:0000256" key="1">
    <source>
        <dbReference type="ARBA" id="ARBA00006217"/>
    </source>
</evidence>
<dbReference type="Proteomes" id="UP000028492">
    <property type="component" value="Chromosome"/>
</dbReference>
<dbReference type="EC" id="4.2.1.1" evidence="2"/>
<feature type="binding site" evidence="7">
    <location>
        <position position="90"/>
    </location>
    <ligand>
        <name>Zn(2+)</name>
        <dbReference type="ChEBI" id="CHEBI:29105"/>
    </ligand>
</feature>
<evidence type="ECO:0000256" key="3">
    <source>
        <dbReference type="ARBA" id="ARBA00022723"/>
    </source>
</evidence>
<dbReference type="SUPFAM" id="SSF53056">
    <property type="entry name" value="beta-carbonic anhydrase, cab"/>
    <property type="match status" value="1"/>
</dbReference>
<comment type="catalytic activity">
    <reaction evidence="6">
        <text>hydrogencarbonate + H(+) = CO2 + H2O</text>
        <dbReference type="Rhea" id="RHEA:10748"/>
        <dbReference type="ChEBI" id="CHEBI:15377"/>
        <dbReference type="ChEBI" id="CHEBI:15378"/>
        <dbReference type="ChEBI" id="CHEBI:16526"/>
        <dbReference type="ChEBI" id="CHEBI:17544"/>
        <dbReference type="EC" id="4.2.1.1"/>
    </reaction>
</comment>
<keyword evidence="9" id="KW-1185">Reference proteome</keyword>
<dbReference type="PANTHER" id="PTHR43175">
    <property type="entry name" value="CARBONIC ANHYDRASE"/>
    <property type="match status" value="1"/>
</dbReference>
<dbReference type="SMART" id="SM00947">
    <property type="entry name" value="Pro_CA"/>
    <property type="match status" value="1"/>
</dbReference>
<protein>
    <recommendedName>
        <fullName evidence="2">carbonic anhydrase</fullName>
        <ecNumber evidence="2">4.2.1.1</ecNumber>
    </recommendedName>
</protein>
<comment type="cofactor">
    <cofactor evidence="7">
        <name>Zn(2+)</name>
        <dbReference type="ChEBI" id="CHEBI:29105"/>
    </cofactor>
    <text evidence="7">Binds 1 zinc ion per subunit.</text>
</comment>
<comment type="similarity">
    <text evidence="1">Belongs to the beta-class carbonic anhydrase family.</text>
</comment>
<feature type="binding site" evidence="7">
    <location>
        <position position="36"/>
    </location>
    <ligand>
        <name>Zn(2+)</name>
        <dbReference type="ChEBI" id="CHEBI:29105"/>
    </ligand>
</feature>
<dbReference type="RefSeq" id="WP_038512605.1">
    <property type="nucleotide sequence ID" value="NZ_CP008953.1"/>
</dbReference>
<dbReference type="CDD" id="cd03379">
    <property type="entry name" value="beta_CA_cladeD"/>
    <property type="match status" value="1"/>
</dbReference>
<proteinExistence type="inferred from homology"/>
<reference evidence="8 9" key="1">
    <citation type="journal article" date="2014" name="J. Biotechnol.">
        <title>Complete genome sequence of the actinobacterium Amycolatopsis japonica MG417-CF17(T) (=DSM 44213T) producing (S,S)-N,N'-ethylenediaminedisuccinic acid.</title>
        <authorList>
            <person name="Stegmann E."/>
            <person name="Albersmeier A."/>
            <person name="Spohn M."/>
            <person name="Gert H."/>
            <person name="Weber T."/>
            <person name="Wohlleben W."/>
            <person name="Kalinowski J."/>
            <person name="Ruckert C."/>
        </authorList>
    </citation>
    <scope>NUCLEOTIDE SEQUENCE [LARGE SCALE GENOMIC DNA]</scope>
    <source>
        <strain evidence="9">MG417-CF17 (DSM 44213)</strain>
    </source>
</reference>
<keyword evidence="3 7" id="KW-0479">Metal-binding</keyword>
<dbReference type="HOGENOM" id="CLU_084253_1_2_11"/>
<dbReference type="GO" id="GO:0004089">
    <property type="term" value="F:carbonate dehydratase activity"/>
    <property type="evidence" value="ECO:0007669"/>
    <property type="project" value="UniProtKB-EC"/>
</dbReference>
<dbReference type="eggNOG" id="COG0288">
    <property type="taxonomic scope" value="Bacteria"/>
</dbReference>
<evidence type="ECO:0000256" key="2">
    <source>
        <dbReference type="ARBA" id="ARBA00012925"/>
    </source>
</evidence>
<evidence type="ECO:0000256" key="7">
    <source>
        <dbReference type="PIRSR" id="PIRSR601765-1"/>
    </source>
</evidence>
<dbReference type="Pfam" id="PF00484">
    <property type="entry name" value="Pro_CA"/>
    <property type="match status" value="1"/>
</dbReference>
<feature type="binding site" evidence="7">
    <location>
        <position position="34"/>
    </location>
    <ligand>
        <name>Zn(2+)</name>
        <dbReference type="ChEBI" id="CHEBI:29105"/>
    </ligand>
</feature>
<dbReference type="GO" id="GO:0008270">
    <property type="term" value="F:zinc ion binding"/>
    <property type="evidence" value="ECO:0007669"/>
    <property type="project" value="InterPro"/>
</dbReference>
<dbReference type="AlphaFoldDB" id="A0A075UV41"/>
<dbReference type="STRING" id="208439.AJAP_16915"/>
<evidence type="ECO:0000256" key="4">
    <source>
        <dbReference type="ARBA" id="ARBA00022833"/>
    </source>
</evidence>
<dbReference type="InterPro" id="IPR001765">
    <property type="entry name" value="Carbonic_anhydrase"/>
</dbReference>
<dbReference type="Gene3D" id="3.40.1050.10">
    <property type="entry name" value="Carbonic anhydrase"/>
    <property type="match status" value="1"/>
</dbReference>
<organism evidence="8 9">
    <name type="scientific">Amycolatopsis japonica</name>
    <dbReference type="NCBI Taxonomy" id="208439"/>
    <lineage>
        <taxon>Bacteria</taxon>
        <taxon>Bacillati</taxon>
        <taxon>Actinomycetota</taxon>
        <taxon>Actinomycetes</taxon>
        <taxon>Pseudonocardiales</taxon>
        <taxon>Pseudonocardiaceae</taxon>
        <taxon>Amycolatopsis</taxon>
        <taxon>Amycolatopsis japonica group</taxon>
    </lineage>
</organism>
<evidence type="ECO:0000313" key="8">
    <source>
        <dbReference type="EMBL" id="AIG76251.1"/>
    </source>
</evidence>
<evidence type="ECO:0000313" key="9">
    <source>
        <dbReference type="Proteomes" id="UP000028492"/>
    </source>
</evidence>
<feature type="binding site" evidence="7">
    <location>
        <position position="87"/>
    </location>
    <ligand>
        <name>Zn(2+)</name>
        <dbReference type="ChEBI" id="CHEBI:29105"/>
    </ligand>
</feature>
<accession>A0A075UV41</accession>
<dbReference type="KEGG" id="aja:AJAP_16915"/>
<dbReference type="InterPro" id="IPR036874">
    <property type="entry name" value="Carbonic_anhydrase_sf"/>
</dbReference>
<dbReference type="EMBL" id="CP008953">
    <property type="protein sequence ID" value="AIG76251.1"/>
    <property type="molecule type" value="Genomic_DNA"/>
</dbReference>
<evidence type="ECO:0000256" key="6">
    <source>
        <dbReference type="ARBA" id="ARBA00048348"/>
    </source>
</evidence>
<dbReference type="PANTHER" id="PTHR43175:SF3">
    <property type="entry name" value="CARBON DISULFIDE HYDROLASE"/>
    <property type="match status" value="1"/>
</dbReference>
<keyword evidence="4 7" id="KW-0862">Zinc</keyword>
<gene>
    <name evidence="8" type="ORF">AJAP_16915</name>
</gene>
<sequence>MSEIDALLVNARAYKETVGDATRRPRRRIAVVACMDARISVYRLLGLREGEAHVIRNAGGAVTEDAIRSLTVSQRLLGTREIVLIHHHDCGMRMFTDTDFARQIEASTGIRPPWAAETFTDSAQDVRQCIARLRTSPFLLHTASVRGFVYDERTGKLSEVS</sequence>
<name>A0A075UV41_9PSEU</name>